<evidence type="ECO:0000313" key="3">
    <source>
        <dbReference type="Proteomes" id="UP000321110"/>
    </source>
</evidence>
<comment type="caution">
    <text evidence="2">The sequence shown here is derived from an EMBL/GenBank/DDBJ whole genome shotgun (WGS) entry which is preliminary data.</text>
</comment>
<name>A0A5C7VWY5_AQUAC</name>
<reference evidence="2 3" key="1">
    <citation type="submission" date="2018-09" db="EMBL/GenBank/DDBJ databases">
        <title>Metagenome Assembled Genomes from an Advanced Water Purification Facility.</title>
        <authorList>
            <person name="Stamps B.W."/>
            <person name="Spear J.R."/>
        </authorList>
    </citation>
    <scope>NUCLEOTIDE SEQUENCE [LARGE SCALE GENOMIC DNA]</scope>
    <source>
        <strain evidence="2">Bin_52_1</strain>
    </source>
</reference>
<dbReference type="Proteomes" id="UP000321110">
    <property type="component" value="Unassembled WGS sequence"/>
</dbReference>
<organism evidence="2 3">
    <name type="scientific">Aquipseudomonas alcaligenes</name>
    <name type="common">Pseudomonas alcaligenes</name>
    <dbReference type="NCBI Taxonomy" id="43263"/>
    <lineage>
        <taxon>Bacteria</taxon>
        <taxon>Pseudomonadati</taxon>
        <taxon>Pseudomonadota</taxon>
        <taxon>Gammaproteobacteria</taxon>
        <taxon>Pseudomonadales</taxon>
        <taxon>Pseudomonadaceae</taxon>
        <taxon>Aquipseudomonas</taxon>
    </lineage>
</organism>
<dbReference type="InterPro" id="IPR041657">
    <property type="entry name" value="HTH_17"/>
</dbReference>
<dbReference type="GO" id="GO:0003677">
    <property type="term" value="F:DNA binding"/>
    <property type="evidence" value="ECO:0007669"/>
    <property type="project" value="UniProtKB-KW"/>
</dbReference>
<accession>A0A5C7VWY5</accession>
<evidence type="ECO:0000313" key="2">
    <source>
        <dbReference type="EMBL" id="TXI30107.1"/>
    </source>
</evidence>
<dbReference type="AlphaFoldDB" id="A0A5C7VWY5"/>
<dbReference type="Pfam" id="PF12728">
    <property type="entry name" value="HTH_17"/>
    <property type="match status" value="1"/>
</dbReference>
<evidence type="ECO:0000259" key="1">
    <source>
        <dbReference type="Pfam" id="PF12728"/>
    </source>
</evidence>
<protein>
    <submittedName>
        <fullName evidence="2">DNA-binding protein</fullName>
    </submittedName>
</protein>
<dbReference type="EMBL" id="SSFO01000235">
    <property type="protein sequence ID" value="TXI30107.1"/>
    <property type="molecule type" value="Genomic_DNA"/>
</dbReference>
<feature type="domain" description="Helix-turn-helix" evidence="1">
    <location>
        <begin position="24"/>
        <end position="75"/>
    </location>
</feature>
<proteinExistence type="predicted"/>
<gene>
    <name evidence="2" type="ORF">E6Q69_13970</name>
</gene>
<sequence>MAYEPKKFTPAELAELHALPDEALLTAQEASAFLRLKYNTLSWYRCNGGGPAFVRVGPKLIRYRLGDLREYMKGQPMGEGVQRAAMAMLAARTAKAEG</sequence>
<keyword evidence="2" id="KW-0238">DNA-binding</keyword>